<evidence type="ECO:0000256" key="1">
    <source>
        <dbReference type="ARBA" id="ARBA00010641"/>
    </source>
</evidence>
<dbReference type="GO" id="GO:0003677">
    <property type="term" value="F:DNA binding"/>
    <property type="evidence" value="ECO:0007669"/>
    <property type="project" value="InterPro"/>
</dbReference>
<sequence length="405" mass="44124">MTDDVERVLADTFAQDWGRLVATLIRVTGDWDLAEECTQDAFAAALRTWRRDGIPDVPRAWLTTTARNRAVDRIRRERVGAEKLRSLVDEPVEPVEPDLDALESGVADDRLRLLFTCCHPALSLSSRVELALRTLCGLTTAEIARLFGVPEPTMAKRLVRTKHKIAVAGIPYQVPSAARLPERTPAVLAVLYLMFTEGYTATAGPHLVRVDLCHEAIDLARALAGLVPDDPEAAGLLALMLLQHARAEARTDVDGGLVPLEEQDRSAWDRTAVDAGLAELGRAVRRERVGPYQLQALIAACHATAPTAADTDWDRIVSLYEELVHVLPSAAVQVNRAVAVGMARGPQAGLDALAGTPNHPLRPAVRADLLRRLGRADEAASAYREALARTTNQAEQVYLQGRLRA</sequence>
<dbReference type="RefSeq" id="WP_222595523.1">
    <property type="nucleotide sequence ID" value="NZ_BJWH01000035.1"/>
</dbReference>
<dbReference type="GO" id="GO:0016987">
    <property type="term" value="F:sigma factor activity"/>
    <property type="evidence" value="ECO:0007669"/>
    <property type="project" value="UniProtKB-KW"/>
</dbReference>
<keyword evidence="2" id="KW-0805">Transcription regulation</keyword>
<dbReference type="Proteomes" id="UP000321049">
    <property type="component" value="Unassembled WGS sequence"/>
</dbReference>
<feature type="domain" description="RNA polymerase sigma factor 70 region 4 type 2" evidence="6">
    <location>
        <begin position="114"/>
        <end position="163"/>
    </location>
</feature>
<comment type="similarity">
    <text evidence="1">Belongs to the sigma-70 factor family. ECF subfamily.</text>
</comment>
<dbReference type="SUPFAM" id="SSF88946">
    <property type="entry name" value="Sigma2 domain of RNA polymerase sigma factors"/>
    <property type="match status" value="1"/>
</dbReference>
<accession>A0A511JQV3</accession>
<dbReference type="AlphaFoldDB" id="A0A511JQV3"/>
<dbReference type="NCBIfam" id="TIGR02937">
    <property type="entry name" value="sigma70-ECF"/>
    <property type="match status" value="1"/>
</dbReference>
<evidence type="ECO:0000313" key="9">
    <source>
        <dbReference type="Proteomes" id="UP000321049"/>
    </source>
</evidence>
<evidence type="ECO:0000256" key="2">
    <source>
        <dbReference type="ARBA" id="ARBA00023015"/>
    </source>
</evidence>
<evidence type="ECO:0000259" key="7">
    <source>
        <dbReference type="Pfam" id="PF20239"/>
    </source>
</evidence>
<reference evidence="8 9" key="1">
    <citation type="submission" date="2019-07" db="EMBL/GenBank/DDBJ databases">
        <title>Whole genome shotgun sequence of Cellulomonas terrae NBRC 100819.</title>
        <authorList>
            <person name="Hosoyama A."/>
            <person name="Uohara A."/>
            <person name="Ohji S."/>
            <person name="Ichikawa N."/>
        </authorList>
    </citation>
    <scope>NUCLEOTIDE SEQUENCE [LARGE SCALE GENOMIC DNA]</scope>
    <source>
        <strain evidence="8 9">NBRC 100819</strain>
    </source>
</reference>
<dbReference type="InterPro" id="IPR007627">
    <property type="entry name" value="RNA_pol_sigma70_r2"/>
</dbReference>
<evidence type="ECO:0000313" key="8">
    <source>
        <dbReference type="EMBL" id="GEM00367.1"/>
    </source>
</evidence>
<dbReference type="GO" id="GO:0006352">
    <property type="term" value="P:DNA-templated transcription initiation"/>
    <property type="evidence" value="ECO:0007669"/>
    <property type="project" value="InterPro"/>
</dbReference>
<dbReference type="PANTHER" id="PTHR47756">
    <property type="entry name" value="BLL6612 PROTEIN-RELATED"/>
    <property type="match status" value="1"/>
</dbReference>
<proteinExistence type="inferred from homology"/>
<feature type="domain" description="RNA polymerase sigma-70 region 2" evidence="5">
    <location>
        <begin position="19"/>
        <end position="78"/>
    </location>
</feature>
<keyword evidence="4" id="KW-0804">Transcription</keyword>
<keyword evidence="9" id="KW-1185">Reference proteome</keyword>
<name>A0A511JQV3_9CELL</name>
<dbReference type="InterPro" id="IPR046531">
    <property type="entry name" value="DUF6596"/>
</dbReference>
<gene>
    <name evidence="8" type="primary">rpoE</name>
    <name evidence="8" type="ORF">CTE05_39130</name>
</gene>
<organism evidence="8 9">
    <name type="scientific">Cellulomonas terrae</name>
    <dbReference type="NCBI Taxonomy" id="311234"/>
    <lineage>
        <taxon>Bacteria</taxon>
        <taxon>Bacillati</taxon>
        <taxon>Actinomycetota</taxon>
        <taxon>Actinomycetes</taxon>
        <taxon>Micrococcales</taxon>
        <taxon>Cellulomonadaceae</taxon>
        <taxon>Cellulomonas</taxon>
    </lineage>
</organism>
<dbReference type="InterPro" id="IPR014284">
    <property type="entry name" value="RNA_pol_sigma-70_dom"/>
</dbReference>
<dbReference type="Pfam" id="PF08281">
    <property type="entry name" value="Sigma70_r4_2"/>
    <property type="match status" value="1"/>
</dbReference>
<evidence type="ECO:0000256" key="4">
    <source>
        <dbReference type="ARBA" id="ARBA00023163"/>
    </source>
</evidence>
<dbReference type="InterPro" id="IPR013325">
    <property type="entry name" value="RNA_pol_sigma_r2"/>
</dbReference>
<comment type="caution">
    <text evidence="8">The sequence shown here is derived from an EMBL/GenBank/DDBJ whole genome shotgun (WGS) entry which is preliminary data.</text>
</comment>
<dbReference type="InterPro" id="IPR011990">
    <property type="entry name" value="TPR-like_helical_dom_sf"/>
</dbReference>
<dbReference type="PANTHER" id="PTHR47756:SF2">
    <property type="entry name" value="BLL6612 PROTEIN"/>
    <property type="match status" value="1"/>
</dbReference>
<protein>
    <submittedName>
        <fullName evidence="8">RNA polymerase subunit sigma-24</fullName>
    </submittedName>
</protein>
<evidence type="ECO:0000259" key="5">
    <source>
        <dbReference type="Pfam" id="PF04542"/>
    </source>
</evidence>
<feature type="domain" description="DUF6596" evidence="7">
    <location>
        <begin position="183"/>
        <end position="283"/>
    </location>
</feature>
<evidence type="ECO:0000259" key="6">
    <source>
        <dbReference type="Pfam" id="PF08281"/>
    </source>
</evidence>
<dbReference type="Gene3D" id="1.10.1740.10">
    <property type="match status" value="1"/>
</dbReference>
<dbReference type="Pfam" id="PF20239">
    <property type="entry name" value="DUF6596"/>
    <property type="match status" value="1"/>
</dbReference>
<dbReference type="InterPro" id="IPR013324">
    <property type="entry name" value="RNA_pol_sigma_r3/r4-like"/>
</dbReference>
<dbReference type="EMBL" id="BJWH01000035">
    <property type="protein sequence ID" value="GEM00367.1"/>
    <property type="molecule type" value="Genomic_DNA"/>
</dbReference>
<dbReference type="InterPro" id="IPR013249">
    <property type="entry name" value="RNA_pol_sigma70_r4_t2"/>
</dbReference>
<dbReference type="Pfam" id="PF04542">
    <property type="entry name" value="Sigma70_r2"/>
    <property type="match status" value="1"/>
</dbReference>
<evidence type="ECO:0000256" key="3">
    <source>
        <dbReference type="ARBA" id="ARBA00023082"/>
    </source>
</evidence>
<keyword evidence="3" id="KW-0731">Sigma factor</keyword>
<dbReference type="SUPFAM" id="SSF48452">
    <property type="entry name" value="TPR-like"/>
    <property type="match status" value="1"/>
</dbReference>
<dbReference type="SUPFAM" id="SSF88659">
    <property type="entry name" value="Sigma3 and sigma4 domains of RNA polymerase sigma factors"/>
    <property type="match status" value="1"/>
</dbReference>